<name>X0TDJ2_9ZZZZ</name>
<dbReference type="PANTHER" id="PTHR43481:SF4">
    <property type="entry name" value="GLYCEROL-1-PHOSPHATE PHOSPHOHYDROLASE 1-RELATED"/>
    <property type="match status" value="1"/>
</dbReference>
<gene>
    <name evidence="1" type="ORF">S01H1_26801</name>
</gene>
<feature type="non-terminal residue" evidence="1">
    <location>
        <position position="1"/>
    </location>
</feature>
<dbReference type="InterPro" id="IPR041492">
    <property type="entry name" value="HAD_2"/>
</dbReference>
<reference evidence="1" key="1">
    <citation type="journal article" date="2014" name="Front. Microbiol.">
        <title>High frequency of phylogenetically diverse reductive dehalogenase-homologous genes in deep subseafloor sedimentary metagenomes.</title>
        <authorList>
            <person name="Kawai M."/>
            <person name="Futagami T."/>
            <person name="Toyoda A."/>
            <person name="Takaki Y."/>
            <person name="Nishi S."/>
            <person name="Hori S."/>
            <person name="Arai W."/>
            <person name="Tsubouchi T."/>
            <person name="Morono Y."/>
            <person name="Uchiyama I."/>
            <person name="Ito T."/>
            <person name="Fujiyama A."/>
            <person name="Inagaki F."/>
            <person name="Takami H."/>
        </authorList>
    </citation>
    <scope>NUCLEOTIDE SEQUENCE</scope>
    <source>
        <strain evidence="1">Expedition CK06-06</strain>
    </source>
</reference>
<protein>
    <submittedName>
        <fullName evidence="1">Uncharacterized protein</fullName>
    </submittedName>
</protein>
<dbReference type="Pfam" id="PF13419">
    <property type="entry name" value="HAD_2"/>
    <property type="match status" value="1"/>
</dbReference>
<comment type="caution">
    <text evidence="1">The sequence shown here is derived from an EMBL/GenBank/DDBJ whole genome shotgun (WGS) entry which is preliminary data.</text>
</comment>
<dbReference type="Gene3D" id="3.40.50.1000">
    <property type="entry name" value="HAD superfamily/HAD-like"/>
    <property type="match status" value="1"/>
</dbReference>
<organism evidence="1">
    <name type="scientific">marine sediment metagenome</name>
    <dbReference type="NCBI Taxonomy" id="412755"/>
    <lineage>
        <taxon>unclassified sequences</taxon>
        <taxon>metagenomes</taxon>
        <taxon>ecological metagenomes</taxon>
    </lineage>
</organism>
<dbReference type="GO" id="GO:0050308">
    <property type="term" value="F:sugar-phosphatase activity"/>
    <property type="evidence" value="ECO:0007669"/>
    <property type="project" value="TreeGrafter"/>
</dbReference>
<accession>X0TDJ2</accession>
<proteinExistence type="predicted"/>
<sequence length="103" mass="11276">SAASRERLNETVPKNFLERFDVIISGNDTEKGKPSPEPYLVAMNKLRVLPAESIVVENAPLGIKSARSAGAYCIAITSTMDKSFLEEADKIIDNFSDLGNLFK</sequence>
<dbReference type="InterPro" id="IPR036412">
    <property type="entry name" value="HAD-like_sf"/>
</dbReference>
<dbReference type="NCBIfam" id="TIGR01509">
    <property type="entry name" value="HAD-SF-IA-v3"/>
    <property type="match status" value="1"/>
</dbReference>
<dbReference type="SUPFAM" id="SSF56784">
    <property type="entry name" value="HAD-like"/>
    <property type="match status" value="1"/>
</dbReference>
<dbReference type="AlphaFoldDB" id="X0TDJ2"/>
<dbReference type="EMBL" id="BARS01016267">
    <property type="protein sequence ID" value="GAF86257.1"/>
    <property type="molecule type" value="Genomic_DNA"/>
</dbReference>
<dbReference type="InterPro" id="IPR051806">
    <property type="entry name" value="HAD-like_SPP"/>
</dbReference>
<dbReference type="PANTHER" id="PTHR43481">
    <property type="entry name" value="FRUCTOSE-1-PHOSPHATE PHOSPHATASE"/>
    <property type="match status" value="1"/>
</dbReference>
<dbReference type="InterPro" id="IPR023214">
    <property type="entry name" value="HAD_sf"/>
</dbReference>
<dbReference type="InterPro" id="IPR006439">
    <property type="entry name" value="HAD-SF_hydro_IA"/>
</dbReference>
<evidence type="ECO:0000313" key="1">
    <source>
        <dbReference type="EMBL" id="GAF86257.1"/>
    </source>
</evidence>